<comment type="subcellular location">
    <subcellularLocation>
        <location evidence="1">Cell membrane</location>
        <topology evidence="1">Multi-pass membrane protein</topology>
    </subcellularLocation>
</comment>
<evidence type="ECO:0000256" key="5">
    <source>
        <dbReference type="ARBA" id="ARBA00023136"/>
    </source>
</evidence>
<keyword evidence="6" id="KW-0175">Coiled coil</keyword>
<evidence type="ECO:0000256" key="6">
    <source>
        <dbReference type="SAM" id="Coils"/>
    </source>
</evidence>
<keyword evidence="2" id="KW-1003">Cell membrane</keyword>
<feature type="transmembrane region" description="Helical" evidence="7">
    <location>
        <begin position="295"/>
        <end position="315"/>
    </location>
</feature>
<feature type="transmembrane region" description="Helical" evidence="7">
    <location>
        <begin position="27"/>
        <end position="48"/>
    </location>
</feature>
<evidence type="ECO:0000256" key="2">
    <source>
        <dbReference type="ARBA" id="ARBA00022475"/>
    </source>
</evidence>
<evidence type="ECO:0000259" key="8">
    <source>
        <dbReference type="Pfam" id="PF02706"/>
    </source>
</evidence>
<dbReference type="InterPro" id="IPR050445">
    <property type="entry name" value="Bact_polysacc_biosynth/exp"/>
</dbReference>
<dbReference type="Pfam" id="PF02706">
    <property type="entry name" value="Wzz"/>
    <property type="match status" value="1"/>
</dbReference>
<feature type="coiled-coil region" evidence="6">
    <location>
        <begin position="242"/>
        <end position="269"/>
    </location>
</feature>
<evidence type="ECO:0000256" key="1">
    <source>
        <dbReference type="ARBA" id="ARBA00004651"/>
    </source>
</evidence>
<gene>
    <name evidence="9" type="ORF">GQN54_11590</name>
</gene>
<feature type="domain" description="Polysaccharide chain length determinant N-terminal" evidence="8">
    <location>
        <begin position="22"/>
        <end position="90"/>
    </location>
</feature>
<dbReference type="EMBL" id="WWNE01000009">
    <property type="protein sequence ID" value="NBG66758.1"/>
    <property type="molecule type" value="Genomic_DNA"/>
</dbReference>
<protein>
    <recommendedName>
        <fullName evidence="8">Polysaccharide chain length determinant N-terminal domain-containing protein</fullName>
    </recommendedName>
</protein>
<dbReference type="AlphaFoldDB" id="A0A6N9NJA0"/>
<comment type="caution">
    <text evidence="9">The sequence shown here is derived from an EMBL/GenBank/DDBJ whole genome shotgun (WGS) entry which is preliminary data.</text>
</comment>
<dbReference type="GO" id="GO:0004713">
    <property type="term" value="F:protein tyrosine kinase activity"/>
    <property type="evidence" value="ECO:0007669"/>
    <property type="project" value="TreeGrafter"/>
</dbReference>
<dbReference type="GO" id="GO:0005886">
    <property type="term" value="C:plasma membrane"/>
    <property type="evidence" value="ECO:0007669"/>
    <property type="project" value="UniProtKB-SubCell"/>
</dbReference>
<evidence type="ECO:0000313" key="9">
    <source>
        <dbReference type="EMBL" id="NBG66758.1"/>
    </source>
</evidence>
<proteinExistence type="predicted"/>
<evidence type="ECO:0000256" key="3">
    <source>
        <dbReference type="ARBA" id="ARBA00022692"/>
    </source>
</evidence>
<dbReference type="PANTHER" id="PTHR32309:SF13">
    <property type="entry name" value="FERRIC ENTEROBACTIN TRANSPORT PROTEIN FEPE"/>
    <property type="match status" value="1"/>
</dbReference>
<keyword evidence="3 7" id="KW-0812">Transmembrane</keyword>
<dbReference type="RefSeq" id="WP_160633715.1">
    <property type="nucleotide sequence ID" value="NZ_WWNE01000009.1"/>
</dbReference>
<sequence>MNTQDYQEDYMKGSKNLLKFGAKNIKLLIGVAAVAAILAFVFSSPTFITPKYESTAIIYPSNVWEYSDETALEQIQQYLESNAIRDSLVKKFDLYNEYKIDTADINAGTWMKLAYGEHVGSSETKFESIKITVLSTSPVRARDMVLEIIKQLNFLVTRVNRKKVQEIIVYKAKVLENVSNEIDSLLSIVHLYGKDYKVMDYAGQSERVTEGYLKALSSGARGSSFDETKSLFENVAQHGAYIKNLNVRIEYLNEQYAELIAEFEELKIDKVKEVTYSNVLVTPEVPDKKAYPVRWLIVALSMIGAVIFTATVLILSRINLKD</sequence>
<evidence type="ECO:0000256" key="4">
    <source>
        <dbReference type="ARBA" id="ARBA00022989"/>
    </source>
</evidence>
<keyword evidence="10" id="KW-1185">Reference proteome</keyword>
<evidence type="ECO:0000256" key="7">
    <source>
        <dbReference type="SAM" id="Phobius"/>
    </source>
</evidence>
<organism evidence="9 10">
    <name type="scientific">Acidiluteibacter ferrifornacis</name>
    <dbReference type="NCBI Taxonomy" id="2692424"/>
    <lineage>
        <taxon>Bacteria</taxon>
        <taxon>Pseudomonadati</taxon>
        <taxon>Bacteroidota</taxon>
        <taxon>Flavobacteriia</taxon>
        <taxon>Flavobacteriales</taxon>
        <taxon>Cryomorphaceae</taxon>
        <taxon>Acidiluteibacter</taxon>
    </lineage>
</organism>
<dbReference type="PANTHER" id="PTHR32309">
    <property type="entry name" value="TYROSINE-PROTEIN KINASE"/>
    <property type="match status" value="1"/>
</dbReference>
<dbReference type="Proteomes" id="UP000470771">
    <property type="component" value="Unassembled WGS sequence"/>
</dbReference>
<keyword evidence="5 7" id="KW-0472">Membrane</keyword>
<evidence type="ECO:0000313" key="10">
    <source>
        <dbReference type="Proteomes" id="UP000470771"/>
    </source>
</evidence>
<accession>A0A6N9NJA0</accession>
<keyword evidence="4 7" id="KW-1133">Transmembrane helix</keyword>
<name>A0A6N9NJA0_9FLAO</name>
<dbReference type="InterPro" id="IPR003856">
    <property type="entry name" value="LPS_length_determ_N"/>
</dbReference>
<reference evidence="9 10" key="1">
    <citation type="submission" date="2019-12" db="EMBL/GenBank/DDBJ databases">
        <authorList>
            <person name="Zhao J."/>
        </authorList>
    </citation>
    <scope>NUCLEOTIDE SEQUENCE [LARGE SCALE GENOMIC DNA]</scope>
    <source>
        <strain evidence="9 10">S-15</strain>
    </source>
</reference>